<name>A0A941D9E1_9MICO</name>
<evidence type="ECO:0000313" key="2">
    <source>
        <dbReference type="EMBL" id="MBR7743971.1"/>
    </source>
</evidence>
<dbReference type="AlphaFoldDB" id="A0A941D9E1"/>
<dbReference type="EMBL" id="JAGSNF010000017">
    <property type="protein sequence ID" value="MBR7743971.1"/>
    <property type="molecule type" value="Genomic_DNA"/>
</dbReference>
<gene>
    <name evidence="2" type="ORF">KC207_11790</name>
</gene>
<proteinExistence type="predicted"/>
<dbReference type="Proteomes" id="UP000677016">
    <property type="component" value="Unassembled WGS sequence"/>
</dbReference>
<keyword evidence="3" id="KW-1185">Reference proteome</keyword>
<sequence length="361" mass="38742">MSRVPAFLVTGIDESAMAAATIALQFDLPSAVVVRHDLDAGAGHLVRTVSDVTGLLEREVVVLDHPCTSCAVREDVVPTLQRLAELGRWQAVVAHLPVTADALSVCRVLAWDADAAPDVRVGGVVAALDGEAALEDLLGEDVLAERGLGTLPTDLRGVGEVLCGMVEYADAVALFGDVPDAALDLTRFLARPRALVTRDWPGMRAETLLPGVHDHDATEAWVAEVHDGPSRAAESRLVWTLELTSDRPLHPRRLHEQLDVLGGGPFRTRGCFWLASRPGDVGVWDGAGGQVSVGVQGRWGRSAPVTRILVTGLRRDDHRQELRAAFDRALLTDAELAERGPFWDVTGDGLEAWLGPVRHVA</sequence>
<dbReference type="PANTHER" id="PTHR43603:SF1">
    <property type="entry name" value="ZINC-REGULATED GTPASE METALLOPROTEIN ACTIVATOR 1"/>
    <property type="match status" value="1"/>
</dbReference>
<dbReference type="InterPro" id="IPR027417">
    <property type="entry name" value="P-loop_NTPase"/>
</dbReference>
<dbReference type="SMART" id="SM00833">
    <property type="entry name" value="CobW_C"/>
    <property type="match status" value="1"/>
</dbReference>
<evidence type="ECO:0000259" key="1">
    <source>
        <dbReference type="SMART" id="SM00833"/>
    </source>
</evidence>
<accession>A0A941D9E1</accession>
<dbReference type="InterPro" id="IPR051927">
    <property type="entry name" value="Zn_Chap_cDPG_Synth"/>
</dbReference>
<feature type="domain" description="CobW C-terminal" evidence="1">
    <location>
        <begin position="238"/>
        <end position="330"/>
    </location>
</feature>
<dbReference type="SUPFAM" id="SSF90002">
    <property type="entry name" value="Hypothetical protein YjiA, C-terminal domain"/>
    <property type="match status" value="1"/>
</dbReference>
<dbReference type="Gene3D" id="3.40.50.300">
    <property type="entry name" value="P-loop containing nucleotide triphosphate hydrolases"/>
    <property type="match status" value="1"/>
</dbReference>
<comment type="caution">
    <text evidence="2">The sequence shown here is derived from an EMBL/GenBank/DDBJ whole genome shotgun (WGS) entry which is preliminary data.</text>
</comment>
<dbReference type="Pfam" id="PF07683">
    <property type="entry name" value="CobW_C"/>
    <property type="match status" value="1"/>
</dbReference>
<dbReference type="InterPro" id="IPR011629">
    <property type="entry name" value="CobW-like_C"/>
</dbReference>
<evidence type="ECO:0000313" key="3">
    <source>
        <dbReference type="Proteomes" id="UP000677016"/>
    </source>
</evidence>
<protein>
    <submittedName>
        <fullName evidence="2">GTP-binding protein</fullName>
    </submittedName>
</protein>
<dbReference type="RefSeq" id="WP_211603267.1">
    <property type="nucleotide sequence ID" value="NZ_JAGSNF010000017.1"/>
</dbReference>
<organism evidence="2 3">
    <name type="scientific">Phycicoccus avicenniae</name>
    <dbReference type="NCBI Taxonomy" id="2828860"/>
    <lineage>
        <taxon>Bacteria</taxon>
        <taxon>Bacillati</taxon>
        <taxon>Actinomycetota</taxon>
        <taxon>Actinomycetes</taxon>
        <taxon>Micrococcales</taxon>
        <taxon>Intrasporangiaceae</taxon>
        <taxon>Phycicoccus</taxon>
    </lineage>
</organism>
<reference evidence="2" key="1">
    <citation type="submission" date="2021-04" db="EMBL/GenBank/DDBJ databases">
        <title>Phycicoccus avicenniae sp. nov., a novel endophytic actinomycetes isolated from branch of Avicennia mariana.</title>
        <authorList>
            <person name="Tuo L."/>
        </authorList>
    </citation>
    <scope>NUCLEOTIDE SEQUENCE</scope>
    <source>
        <strain evidence="2">BSK3Z-2</strain>
    </source>
</reference>
<dbReference type="PANTHER" id="PTHR43603">
    <property type="entry name" value="COBW DOMAIN-CONTAINING PROTEIN DDB_G0274527"/>
    <property type="match status" value="1"/>
</dbReference>